<protein>
    <recommendedName>
        <fullName evidence="3">EpsG family protein</fullName>
    </recommendedName>
</protein>
<reference evidence="2" key="1">
    <citation type="submission" date="2013-07" db="EMBL/GenBank/DDBJ databases">
        <title>Sub-species coevolution in mutualistic symbiosis.</title>
        <authorList>
            <person name="Murfin K."/>
            <person name="Klassen J."/>
            <person name="Lee M."/>
            <person name="Forst S."/>
            <person name="Stock P."/>
            <person name="Goodrich-Blair H."/>
        </authorList>
    </citation>
    <scope>NUCLEOTIDE SEQUENCE [LARGE SCALE GENOMIC DNA]</scope>
    <source>
        <strain evidence="2">Feltiae Moldova</strain>
    </source>
</reference>
<feature type="transmembrane region" description="Helical" evidence="1">
    <location>
        <begin position="186"/>
        <end position="205"/>
    </location>
</feature>
<dbReference type="AlphaFoldDB" id="A0A077NTI3"/>
<feature type="transmembrane region" description="Helical" evidence="1">
    <location>
        <begin position="154"/>
        <end position="179"/>
    </location>
</feature>
<evidence type="ECO:0000256" key="1">
    <source>
        <dbReference type="SAM" id="Phobius"/>
    </source>
</evidence>
<feature type="transmembrane region" description="Helical" evidence="1">
    <location>
        <begin position="25"/>
        <end position="41"/>
    </location>
</feature>
<gene>
    <name evidence="2" type="ORF">XBFM1_1910042</name>
</gene>
<dbReference type="Pfam" id="PF14897">
    <property type="entry name" value="EpsG"/>
    <property type="match status" value="1"/>
</dbReference>
<dbReference type="RefSeq" id="WP_051863040.1">
    <property type="nucleotide sequence ID" value="NZ_CAWLWD010000164.1"/>
</dbReference>
<dbReference type="Proteomes" id="UP000028487">
    <property type="component" value="Unassembled WGS sequence"/>
</dbReference>
<comment type="caution">
    <text evidence="2">The sequence shown here is derived from an EMBL/GenBank/DDBJ whole genome shotgun (WGS) entry which is preliminary data.</text>
</comment>
<proteinExistence type="predicted"/>
<feature type="transmembrane region" description="Helical" evidence="1">
    <location>
        <begin position="242"/>
        <end position="262"/>
    </location>
</feature>
<evidence type="ECO:0000313" key="2">
    <source>
        <dbReference type="EMBL" id="CDH00886.1"/>
    </source>
</evidence>
<dbReference type="EMBL" id="CBSV010000103">
    <property type="protein sequence ID" value="CDH00886.1"/>
    <property type="molecule type" value="Genomic_DNA"/>
</dbReference>
<feature type="transmembrane region" description="Helical" evidence="1">
    <location>
        <begin position="301"/>
        <end position="317"/>
    </location>
</feature>
<sequence length="353" mass="41788">MYIYVTYFLILTAIAIYSINNKENNILITISFLMLFFLSASRGDIDPDHQNYLNIYRYINYNIDYLIEPTFYYITYISKNLFSGPQAIFIIYALIAITLKIYVFKKISPYIHISILLYYSNYYFLHEMTQIRIGAAIGILFLSLYHLIHKNNKILFIIGVLIASSFHYSALLFIVILILPNKKISIYDIIFYTLCITLSYFFYYLNFGLADIFSYIPLDFVKEKFLTYQTKSHSENTIKINVFNILQLIRIVIVIIFMSIMYKTKCAQKIQYDLVRLYALSTVAWVSLFNVPAFAIRISELFSFSEIILIPFIIHYIKQKKIVVSIIIFISALMFYISIFHNNMMEAYKFFWN</sequence>
<feature type="transmembrane region" description="Helical" evidence="1">
    <location>
        <begin position="81"/>
        <end position="101"/>
    </location>
</feature>
<accession>A0A077NTI3</accession>
<feature type="transmembrane region" description="Helical" evidence="1">
    <location>
        <begin position="322"/>
        <end position="341"/>
    </location>
</feature>
<dbReference type="InterPro" id="IPR049458">
    <property type="entry name" value="EpsG-like"/>
</dbReference>
<feature type="transmembrane region" description="Helical" evidence="1">
    <location>
        <begin position="131"/>
        <end position="148"/>
    </location>
</feature>
<keyword evidence="1" id="KW-0812">Transmembrane</keyword>
<evidence type="ECO:0008006" key="3">
    <source>
        <dbReference type="Google" id="ProtNLM"/>
    </source>
</evidence>
<keyword evidence="1" id="KW-1133">Transmembrane helix</keyword>
<feature type="transmembrane region" description="Helical" evidence="1">
    <location>
        <begin position="274"/>
        <end position="295"/>
    </location>
</feature>
<organism evidence="2">
    <name type="scientific">Xenorhabdus bovienii str. feltiae Moldova</name>
    <dbReference type="NCBI Taxonomy" id="1398200"/>
    <lineage>
        <taxon>Bacteria</taxon>
        <taxon>Pseudomonadati</taxon>
        <taxon>Pseudomonadota</taxon>
        <taxon>Gammaproteobacteria</taxon>
        <taxon>Enterobacterales</taxon>
        <taxon>Morganellaceae</taxon>
        <taxon>Xenorhabdus</taxon>
    </lineage>
</organism>
<keyword evidence="1" id="KW-0472">Membrane</keyword>
<dbReference type="HOGENOM" id="CLU_064053_1_0_6"/>
<name>A0A077NTI3_XENBV</name>